<evidence type="ECO:0000256" key="1">
    <source>
        <dbReference type="ARBA" id="ARBA00022630"/>
    </source>
</evidence>
<proteinExistence type="predicted"/>
<dbReference type="EMBL" id="WJJP01000095">
    <property type="protein sequence ID" value="MBD3323561.1"/>
    <property type="molecule type" value="Genomic_DNA"/>
</dbReference>
<comment type="caution">
    <text evidence="4">The sequence shown here is derived from an EMBL/GenBank/DDBJ whole genome shotgun (WGS) entry which is preliminary data.</text>
</comment>
<dbReference type="InterPro" id="IPR036010">
    <property type="entry name" value="2Fe-2S_ferredoxin-like_sf"/>
</dbReference>
<protein>
    <submittedName>
        <fullName evidence="4">2Fe-2S iron-sulfur cluster binding domain-containing protein</fullName>
    </submittedName>
</protein>
<dbReference type="PANTHER" id="PTHR43644:SF1">
    <property type="entry name" value="NAD(P)H-FLAVIN REDUCTASE"/>
    <property type="match status" value="1"/>
</dbReference>
<organism evidence="4 5">
    <name type="scientific">candidate division KSB3 bacterium</name>
    <dbReference type="NCBI Taxonomy" id="2044937"/>
    <lineage>
        <taxon>Bacteria</taxon>
        <taxon>candidate division KSB3</taxon>
    </lineage>
</organism>
<keyword evidence="2" id="KW-0274">FAD</keyword>
<dbReference type="Proteomes" id="UP000649604">
    <property type="component" value="Unassembled WGS sequence"/>
</dbReference>
<dbReference type="Gene3D" id="3.10.20.30">
    <property type="match status" value="1"/>
</dbReference>
<name>A0A9D5JTU3_9BACT</name>
<sequence length="149" mass="16742">MNFAPILAMSSILAALTILLVIADKLLVSYGECTIRLKRGDETRTFTVEGGNTLLSAFIEHHIEISSSCAGRGTCGYCKVRVVKGGGPILPTEEIFMSRRERQENMRLACQVKVKNDLDIVIPDYLTIVREMVRSKKFDPTKRWKVTIH</sequence>
<dbReference type="PANTHER" id="PTHR43644">
    <property type="entry name" value="NA(+)-TRANSLOCATING NADH-QUINONE REDUCTASE SUBUNIT"/>
    <property type="match status" value="1"/>
</dbReference>
<reference evidence="4" key="1">
    <citation type="submission" date="2019-11" db="EMBL/GenBank/DDBJ databases">
        <title>Microbial mats filling the niche in hypersaline microbial mats.</title>
        <authorList>
            <person name="Wong H.L."/>
            <person name="Macleod F.I."/>
            <person name="White R.A. III"/>
            <person name="Burns B.P."/>
        </authorList>
    </citation>
    <scope>NUCLEOTIDE SEQUENCE</scope>
    <source>
        <strain evidence="4">Rbin_158</strain>
    </source>
</reference>
<dbReference type="Pfam" id="PF00111">
    <property type="entry name" value="Fer2"/>
    <property type="match status" value="1"/>
</dbReference>
<dbReference type="CDD" id="cd00207">
    <property type="entry name" value="fer2"/>
    <property type="match status" value="1"/>
</dbReference>
<dbReference type="SUPFAM" id="SSF54292">
    <property type="entry name" value="2Fe-2S ferredoxin-like"/>
    <property type="match status" value="1"/>
</dbReference>
<dbReference type="InterPro" id="IPR001041">
    <property type="entry name" value="2Fe-2S_ferredoxin-type"/>
</dbReference>
<gene>
    <name evidence="4" type="ORF">GF339_03190</name>
</gene>
<dbReference type="InterPro" id="IPR012675">
    <property type="entry name" value="Beta-grasp_dom_sf"/>
</dbReference>
<dbReference type="AlphaFoldDB" id="A0A9D5JTU3"/>
<evidence type="ECO:0000313" key="4">
    <source>
        <dbReference type="EMBL" id="MBD3323561.1"/>
    </source>
</evidence>
<dbReference type="GO" id="GO:0051536">
    <property type="term" value="F:iron-sulfur cluster binding"/>
    <property type="evidence" value="ECO:0007669"/>
    <property type="project" value="InterPro"/>
</dbReference>
<feature type="domain" description="2Fe-2S ferredoxin-type" evidence="3">
    <location>
        <begin position="33"/>
        <end position="126"/>
    </location>
</feature>
<keyword evidence="1" id="KW-0285">Flavoprotein</keyword>
<dbReference type="PROSITE" id="PS51085">
    <property type="entry name" value="2FE2S_FER_2"/>
    <property type="match status" value="1"/>
</dbReference>
<accession>A0A9D5JTU3</accession>
<evidence type="ECO:0000313" key="5">
    <source>
        <dbReference type="Proteomes" id="UP000649604"/>
    </source>
</evidence>
<evidence type="ECO:0000256" key="2">
    <source>
        <dbReference type="ARBA" id="ARBA00022827"/>
    </source>
</evidence>
<evidence type="ECO:0000259" key="3">
    <source>
        <dbReference type="PROSITE" id="PS51085"/>
    </source>
</evidence>